<evidence type="ECO:0000313" key="2">
    <source>
        <dbReference type="EMBL" id="KXB04450.1"/>
    </source>
</evidence>
<dbReference type="InterPro" id="IPR000257">
    <property type="entry name" value="Uroporphyrinogen_deCOase"/>
</dbReference>
<evidence type="ECO:0000313" key="3">
    <source>
        <dbReference type="Proteomes" id="UP000070549"/>
    </source>
</evidence>
<dbReference type="SUPFAM" id="SSF51726">
    <property type="entry name" value="UROD/MetE-like"/>
    <property type="match status" value="1"/>
</dbReference>
<feature type="domain" description="Uroporphyrinogen decarboxylase (URO-D)" evidence="1">
    <location>
        <begin position="6"/>
        <end position="196"/>
    </location>
</feature>
<sequence length="199" mass="22337">IGAFLRDFEPLMKDLFRKPEKVKQACEALTPVLTQVGKATGKIAKETTGSEIVFCPFWYNTYLSPDVFREFHWPYAKEIITELADAGFTPLVNPQGRYDHLLDTFLELPEKEFIAWFDKTDLTEARDTIEDHACLAGGIPSSLLIGGSTNKVKKHVKKTVNELKTGGGFIFSTEFNAMGDAKIENVKAMTEAVRKHGQY</sequence>
<proteinExistence type="predicted"/>
<dbReference type="Gene3D" id="3.20.20.210">
    <property type="match status" value="1"/>
</dbReference>
<accession>A0A133VDD2</accession>
<organism evidence="2 3">
    <name type="scientific">candidate division MSBL1 archaeon SCGC-AAA382A03</name>
    <dbReference type="NCBI Taxonomy" id="1698278"/>
    <lineage>
        <taxon>Archaea</taxon>
        <taxon>Methanobacteriati</taxon>
        <taxon>Methanobacteriota</taxon>
        <taxon>candidate division MSBL1</taxon>
    </lineage>
</organism>
<evidence type="ECO:0000259" key="1">
    <source>
        <dbReference type="Pfam" id="PF01208"/>
    </source>
</evidence>
<protein>
    <recommendedName>
        <fullName evidence="1">Uroporphyrinogen decarboxylase (URO-D) domain-containing protein</fullName>
    </recommendedName>
</protein>
<gene>
    <name evidence="2" type="ORF">AKJ49_02090</name>
</gene>
<comment type="caution">
    <text evidence="2">The sequence shown here is derived from an EMBL/GenBank/DDBJ whole genome shotgun (WGS) entry which is preliminary data.</text>
</comment>
<reference evidence="2 3" key="1">
    <citation type="journal article" date="2016" name="Sci. Rep.">
        <title>Metabolic traits of an uncultured archaeal lineage -MSBL1- from brine pools of the Red Sea.</title>
        <authorList>
            <person name="Mwirichia R."/>
            <person name="Alam I."/>
            <person name="Rashid M."/>
            <person name="Vinu M."/>
            <person name="Ba-Alawi W."/>
            <person name="Anthony Kamau A."/>
            <person name="Kamanda Ngugi D."/>
            <person name="Goker M."/>
            <person name="Klenk H.P."/>
            <person name="Bajic V."/>
            <person name="Stingl U."/>
        </authorList>
    </citation>
    <scope>NUCLEOTIDE SEQUENCE [LARGE SCALE GENOMIC DNA]</scope>
    <source>
        <strain evidence="2">SCGC-AAA382A03</strain>
    </source>
</reference>
<dbReference type="GO" id="GO:0006779">
    <property type="term" value="P:porphyrin-containing compound biosynthetic process"/>
    <property type="evidence" value="ECO:0007669"/>
    <property type="project" value="InterPro"/>
</dbReference>
<dbReference type="InterPro" id="IPR038071">
    <property type="entry name" value="UROD/MetE-like_sf"/>
</dbReference>
<dbReference type="Proteomes" id="UP000070549">
    <property type="component" value="Unassembled WGS sequence"/>
</dbReference>
<name>A0A133VDD2_9EURY</name>
<feature type="non-terminal residue" evidence="2">
    <location>
        <position position="1"/>
    </location>
</feature>
<dbReference type="Pfam" id="PF01208">
    <property type="entry name" value="URO-D"/>
    <property type="match status" value="1"/>
</dbReference>
<dbReference type="PANTHER" id="PTHR47099:SF1">
    <property type="entry name" value="METHYLCOBAMIDE:COM METHYLTRANSFERASE MTBA"/>
    <property type="match status" value="1"/>
</dbReference>
<dbReference type="GO" id="GO:0004853">
    <property type="term" value="F:uroporphyrinogen decarboxylase activity"/>
    <property type="evidence" value="ECO:0007669"/>
    <property type="project" value="InterPro"/>
</dbReference>
<dbReference type="PANTHER" id="PTHR47099">
    <property type="entry name" value="METHYLCOBAMIDE:COM METHYLTRANSFERASE MTBA"/>
    <property type="match status" value="1"/>
</dbReference>
<dbReference type="InterPro" id="IPR052024">
    <property type="entry name" value="Methanogen_methyltrans"/>
</dbReference>
<dbReference type="AlphaFoldDB" id="A0A133VDD2"/>
<dbReference type="EMBL" id="LHYC01000064">
    <property type="protein sequence ID" value="KXB04450.1"/>
    <property type="molecule type" value="Genomic_DNA"/>
</dbReference>
<keyword evidence="3" id="KW-1185">Reference proteome</keyword>